<dbReference type="Proteomes" id="UP000316184">
    <property type="component" value="Unassembled WGS sequence"/>
</dbReference>
<feature type="domain" description="HTH merR-type" evidence="3">
    <location>
        <begin position="8"/>
        <end position="78"/>
    </location>
</feature>
<dbReference type="SUPFAM" id="SSF46955">
    <property type="entry name" value="Putative DNA-binding domain"/>
    <property type="match status" value="1"/>
</dbReference>
<proteinExistence type="predicted"/>
<dbReference type="GO" id="GO:0003700">
    <property type="term" value="F:DNA-binding transcription factor activity"/>
    <property type="evidence" value="ECO:0007669"/>
    <property type="project" value="InterPro"/>
</dbReference>
<dbReference type="GO" id="GO:0003677">
    <property type="term" value="F:DNA binding"/>
    <property type="evidence" value="ECO:0007669"/>
    <property type="project" value="UniProtKB-KW"/>
</dbReference>
<evidence type="ECO:0000313" key="5">
    <source>
        <dbReference type="Proteomes" id="UP000316184"/>
    </source>
</evidence>
<name>A0A561U4I4_9PSEU</name>
<dbReference type="EMBL" id="VIWX01000004">
    <property type="protein sequence ID" value="TWF94279.1"/>
    <property type="molecule type" value="Genomic_DNA"/>
</dbReference>
<evidence type="ECO:0000256" key="2">
    <source>
        <dbReference type="SAM" id="MobiDB-lite"/>
    </source>
</evidence>
<dbReference type="AlphaFoldDB" id="A0A561U4I4"/>
<feature type="compositionally biased region" description="Basic and acidic residues" evidence="2">
    <location>
        <begin position="168"/>
        <end position="180"/>
    </location>
</feature>
<evidence type="ECO:0000259" key="3">
    <source>
        <dbReference type="PROSITE" id="PS50937"/>
    </source>
</evidence>
<sequence>MTVEDPGELGIGDVASRTGLSVHALRFYEREELLLSPVRRTSSGRRVYQEADVEWLRICTRLRASGMPLAKLRAFTALVRRGPGNEGERLALLREHEERVRAQMAELQDCLDLISWKAGIYEQHVSRGTARGIWDPASPEHRGPWDVGSADRGWDEEGSGVRATAGVHRSEPGRDHRAGS</sequence>
<keyword evidence="1 4" id="KW-0238">DNA-binding</keyword>
<comment type="caution">
    <text evidence="4">The sequence shown here is derived from an EMBL/GenBank/DDBJ whole genome shotgun (WGS) entry which is preliminary data.</text>
</comment>
<evidence type="ECO:0000256" key="1">
    <source>
        <dbReference type="ARBA" id="ARBA00023125"/>
    </source>
</evidence>
<dbReference type="SMART" id="SM00422">
    <property type="entry name" value="HTH_MERR"/>
    <property type="match status" value="1"/>
</dbReference>
<dbReference type="InterPro" id="IPR009061">
    <property type="entry name" value="DNA-bd_dom_put_sf"/>
</dbReference>
<dbReference type="PROSITE" id="PS50937">
    <property type="entry name" value="HTH_MERR_2"/>
    <property type="match status" value="1"/>
</dbReference>
<dbReference type="InterPro" id="IPR047057">
    <property type="entry name" value="MerR_fam"/>
</dbReference>
<accession>A0A561U4I4</accession>
<keyword evidence="5" id="KW-1185">Reference proteome</keyword>
<dbReference type="PANTHER" id="PTHR30204">
    <property type="entry name" value="REDOX-CYCLING DRUG-SENSING TRANSCRIPTIONAL ACTIVATOR SOXR"/>
    <property type="match status" value="1"/>
</dbReference>
<dbReference type="InterPro" id="IPR000551">
    <property type="entry name" value="MerR-type_HTH_dom"/>
</dbReference>
<dbReference type="PANTHER" id="PTHR30204:SF98">
    <property type="entry name" value="HTH-TYPE TRANSCRIPTIONAL REGULATOR ADHR"/>
    <property type="match status" value="1"/>
</dbReference>
<dbReference type="Pfam" id="PF13411">
    <property type="entry name" value="MerR_1"/>
    <property type="match status" value="1"/>
</dbReference>
<dbReference type="OrthoDB" id="9802944at2"/>
<dbReference type="Gene3D" id="1.10.1660.10">
    <property type="match status" value="1"/>
</dbReference>
<evidence type="ECO:0000313" key="4">
    <source>
        <dbReference type="EMBL" id="TWF94279.1"/>
    </source>
</evidence>
<dbReference type="CDD" id="cd01109">
    <property type="entry name" value="HTH_YyaN"/>
    <property type="match status" value="1"/>
</dbReference>
<feature type="region of interest" description="Disordered" evidence="2">
    <location>
        <begin position="132"/>
        <end position="180"/>
    </location>
</feature>
<protein>
    <submittedName>
        <fullName evidence="4">DNA-binding transcriptional MerR regulator</fullName>
    </submittedName>
</protein>
<reference evidence="4 5" key="1">
    <citation type="submission" date="2019-06" db="EMBL/GenBank/DDBJ databases">
        <title>Sequencing the genomes of 1000 actinobacteria strains.</title>
        <authorList>
            <person name="Klenk H.-P."/>
        </authorList>
    </citation>
    <scope>NUCLEOTIDE SEQUENCE [LARGE SCALE GENOMIC DNA]</scope>
    <source>
        <strain evidence="4 5">DSM 46699</strain>
    </source>
</reference>
<organism evidence="4 5">
    <name type="scientific">Saccharopolyspora dendranthemae</name>
    <dbReference type="NCBI Taxonomy" id="1181886"/>
    <lineage>
        <taxon>Bacteria</taxon>
        <taxon>Bacillati</taxon>
        <taxon>Actinomycetota</taxon>
        <taxon>Actinomycetes</taxon>
        <taxon>Pseudonocardiales</taxon>
        <taxon>Pseudonocardiaceae</taxon>
        <taxon>Saccharopolyspora</taxon>
    </lineage>
</organism>
<gene>
    <name evidence="4" type="ORF">FHU35_14566</name>
</gene>